<gene>
    <name evidence="2" type="ORF">HMPREF2137_03515</name>
</gene>
<keyword evidence="2" id="KW-0808">Transferase</keyword>
<dbReference type="OrthoDB" id="9788101at2"/>
<feature type="domain" description="Glycosyltransferase 2-like" evidence="1">
    <location>
        <begin position="5"/>
        <end position="163"/>
    </location>
</feature>
<protein>
    <submittedName>
        <fullName evidence="2">Glycosyl transferase family 2</fullName>
    </submittedName>
</protein>
<dbReference type="PANTHER" id="PTHR22916:SF3">
    <property type="entry name" value="UDP-GLCNAC:BETAGAL BETA-1,3-N-ACETYLGLUCOSAMINYLTRANSFERASE-LIKE PROTEIN 1"/>
    <property type="match status" value="1"/>
</dbReference>
<evidence type="ECO:0000313" key="3">
    <source>
        <dbReference type="Proteomes" id="UP000029556"/>
    </source>
</evidence>
<dbReference type="AlphaFoldDB" id="A0A096BRS6"/>
<proteinExistence type="predicted"/>
<dbReference type="Gene3D" id="3.90.550.10">
    <property type="entry name" value="Spore Coat Polysaccharide Biosynthesis Protein SpsA, Chain A"/>
    <property type="match status" value="1"/>
</dbReference>
<dbReference type="CDD" id="cd06433">
    <property type="entry name" value="GT_2_WfgS_like"/>
    <property type="match status" value="1"/>
</dbReference>
<dbReference type="GO" id="GO:0016758">
    <property type="term" value="F:hexosyltransferase activity"/>
    <property type="evidence" value="ECO:0007669"/>
    <property type="project" value="UniProtKB-ARBA"/>
</dbReference>
<evidence type="ECO:0000313" key="2">
    <source>
        <dbReference type="EMBL" id="KGF35939.1"/>
    </source>
</evidence>
<evidence type="ECO:0000259" key="1">
    <source>
        <dbReference type="Pfam" id="PF00535"/>
    </source>
</evidence>
<dbReference type="SUPFAM" id="SSF53448">
    <property type="entry name" value="Nucleotide-diphospho-sugar transferases"/>
    <property type="match status" value="1"/>
</dbReference>
<dbReference type="EMBL" id="JRNN01000034">
    <property type="protein sequence ID" value="KGF35939.1"/>
    <property type="molecule type" value="Genomic_DNA"/>
</dbReference>
<accession>A0A096BRS6</accession>
<organism evidence="2 3">
    <name type="scientific">Hoylesella buccalis DNF00853</name>
    <dbReference type="NCBI Taxonomy" id="1401074"/>
    <lineage>
        <taxon>Bacteria</taxon>
        <taxon>Pseudomonadati</taxon>
        <taxon>Bacteroidota</taxon>
        <taxon>Bacteroidia</taxon>
        <taxon>Bacteroidales</taxon>
        <taxon>Prevotellaceae</taxon>
        <taxon>Hoylesella</taxon>
    </lineage>
</organism>
<reference evidence="2 3" key="1">
    <citation type="submission" date="2014-07" db="EMBL/GenBank/DDBJ databases">
        <authorList>
            <person name="McCorrison J."/>
            <person name="Sanka R."/>
            <person name="Torralba M."/>
            <person name="Gillis M."/>
            <person name="Haft D.H."/>
            <person name="Methe B."/>
            <person name="Sutton G."/>
            <person name="Nelson K.E."/>
        </authorList>
    </citation>
    <scope>NUCLEOTIDE SEQUENCE [LARGE SCALE GENOMIC DNA]</scope>
    <source>
        <strain evidence="2 3">DNF00853</strain>
    </source>
</reference>
<comment type="caution">
    <text evidence="2">The sequence shown here is derived from an EMBL/GenBank/DDBJ whole genome shotgun (WGS) entry which is preliminary data.</text>
</comment>
<dbReference type="PANTHER" id="PTHR22916">
    <property type="entry name" value="GLYCOSYLTRANSFERASE"/>
    <property type="match status" value="1"/>
</dbReference>
<dbReference type="InterPro" id="IPR029044">
    <property type="entry name" value="Nucleotide-diphossugar_trans"/>
</dbReference>
<dbReference type="RefSeq" id="WP_036872111.1">
    <property type="nucleotide sequence ID" value="NZ_JRNN01000034.1"/>
</dbReference>
<dbReference type="Proteomes" id="UP000029556">
    <property type="component" value="Unassembled WGS sequence"/>
</dbReference>
<dbReference type="InterPro" id="IPR001173">
    <property type="entry name" value="Glyco_trans_2-like"/>
</dbReference>
<name>A0A096BRS6_9BACT</name>
<dbReference type="Pfam" id="PF00535">
    <property type="entry name" value="Glycos_transf_2"/>
    <property type="match status" value="1"/>
</dbReference>
<sequence>MIKFSVITCTYQAEKELQRTLDSVLMQRYKNVEHLIIDGASTDQTVRMAKRYAALSAEMETGHEVMVSSEPDHGLYDAMNKGIQRATGDYVLFLNAGDSFPAYDTLELVAGSVDAYDVLPAVLYGDTHIVDDKGQFVRRRRLTPPRHLTWRSFLHGMLVCHQAFYARTDIAKVTPYLTKYRYSADVDWCIRIMKEAARRHLPLRNVQTVVANYLDGGMTNQNHQASLKERFHVMASHYGNLPTLMMHGWFVIRSVFKR</sequence>